<sequence length="115" mass="12990">MTRPTCPIGWLLLQAQALQRHEVDAALVHTRRDKKHGLVSSDGSQRTAGSNMNSSDTLFLTFWSVLLLTRWGIFVTSTLPAPKRLGDKETRNWPSTVLLFFLQIHIKSLFTNADI</sequence>
<dbReference type="RefSeq" id="XP_060408030.1">
    <property type="nucleotide sequence ID" value="XM_060562817.1"/>
</dbReference>
<keyword evidence="2" id="KW-1185">Reference proteome</keyword>
<proteinExistence type="predicted"/>
<gene>
    <name evidence="1" type="ORF">LY79DRAFT_66257</name>
</gene>
<dbReference type="EMBL" id="JAHLJV010000121">
    <property type="protein sequence ID" value="KAK1569832.1"/>
    <property type="molecule type" value="Genomic_DNA"/>
</dbReference>
<evidence type="ECO:0000313" key="2">
    <source>
        <dbReference type="Proteomes" id="UP001230504"/>
    </source>
</evidence>
<protein>
    <submittedName>
        <fullName evidence="1">Uncharacterized protein</fullName>
    </submittedName>
</protein>
<dbReference type="GeneID" id="85447057"/>
<evidence type="ECO:0000313" key="1">
    <source>
        <dbReference type="EMBL" id="KAK1569832.1"/>
    </source>
</evidence>
<organism evidence="1 2">
    <name type="scientific">Colletotrichum navitas</name>
    <dbReference type="NCBI Taxonomy" id="681940"/>
    <lineage>
        <taxon>Eukaryota</taxon>
        <taxon>Fungi</taxon>
        <taxon>Dikarya</taxon>
        <taxon>Ascomycota</taxon>
        <taxon>Pezizomycotina</taxon>
        <taxon>Sordariomycetes</taxon>
        <taxon>Hypocreomycetidae</taxon>
        <taxon>Glomerellales</taxon>
        <taxon>Glomerellaceae</taxon>
        <taxon>Colletotrichum</taxon>
        <taxon>Colletotrichum graminicola species complex</taxon>
    </lineage>
</organism>
<dbReference type="Proteomes" id="UP001230504">
    <property type="component" value="Unassembled WGS sequence"/>
</dbReference>
<name>A0AAD8PM86_9PEZI</name>
<dbReference type="AlphaFoldDB" id="A0AAD8PM86"/>
<reference evidence="1" key="1">
    <citation type="submission" date="2021-06" db="EMBL/GenBank/DDBJ databases">
        <title>Comparative genomics, transcriptomics and evolutionary studies reveal genomic signatures of adaptation to plant cell wall in hemibiotrophic fungi.</title>
        <authorList>
            <consortium name="DOE Joint Genome Institute"/>
            <person name="Baroncelli R."/>
            <person name="Diaz J.F."/>
            <person name="Benocci T."/>
            <person name="Peng M."/>
            <person name="Battaglia E."/>
            <person name="Haridas S."/>
            <person name="Andreopoulos W."/>
            <person name="Labutti K."/>
            <person name="Pangilinan J."/>
            <person name="Floch G.L."/>
            <person name="Makela M.R."/>
            <person name="Henrissat B."/>
            <person name="Grigoriev I.V."/>
            <person name="Crouch J.A."/>
            <person name="De Vries R.P."/>
            <person name="Sukno S.A."/>
            <person name="Thon M.R."/>
        </authorList>
    </citation>
    <scope>NUCLEOTIDE SEQUENCE</scope>
    <source>
        <strain evidence="1">CBS 125086</strain>
    </source>
</reference>
<comment type="caution">
    <text evidence="1">The sequence shown here is derived from an EMBL/GenBank/DDBJ whole genome shotgun (WGS) entry which is preliminary data.</text>
</comment>
<accession>A0AAD8PM86</accession>